<proteinExistence type="predicted"/>
<dbReference type="AlphaFoldDB" id="A0A1M5LXX9"/>
<sequence>MDDTNRINFDAPAILRKWPSRNGERISAAEGARPYLIVDGTLDYCIRQFMAKPTAQQHLYEIHTTPQGELVSAVLTARLIPEIARLRDFL</sequence>
<protein>
    <submittedName>
        <fullName evidence="1">Uncharacterized protein</fullName>
    </submittedName>
</protein>
<accession>A0A1M5LXX9</accession>
<dbReference type="RefSeq" id="WP_079567202.1">
    <property type="nucleotide sequence ID" value="NZ_LT670818.1"/>
</dbReference>
<evidence type="ECO:0000313" key="2">
    <source>
        <dbReference type="Proteomes" id="UP000190675"/>
    </source>
</evidence>
<dbReference type="OrthoDB" id="8243680at2"/>
<dbReference type="Proteomes" id="UP000190675">
    <property type="component" value="Chromosome I"/>
</dbReference>
<evidence type="ECO:0000313" key="1">
    <source>
        <dbReference type="EMBL" id="SHG69499.1"/>
    </source>
</evidence>
<dbReference type="EMBL" id="LT670818">
    <property type="protein sequence ID" value="SHG69499.1"/>
    <property type="molecule type" value="Genomic_DNA"/>
</dbReference>
<name>A0A1M5LXX9_9BRAD</name>
<reference evidence="1 2" key="1">
    <citation type="submission" date="2016-11" db="EMBL/GenBank/DDBJ databases">
        <authorList>
            <person name="Jaros S."/>
            <person name="Januszkiewicz K."/>
            <person name="Wedrychowicz H."/>
        </authorList>
    </citation>
    <scope>NUCLEOTIDE SEQUENCE [LARGE SCALE GENOMIC DNA]</scope>
    <source>
        <strain evidence="1 2">GAS242</strain>
    </source>
</reference>
<organism evidence="1 2">
    <name type="scientific">Bradyrhizobium erythrophlei</name>
    <dbReference type="NCBI Taxonomy" id="1437360"/>
    <lineage>
        <taxon>Bacteria</taxon>
        <taxon>Pseudomonadati</taxon>
        <taxon>Pseudomonadota</taxon>
        <taxon>Alphaproteobacteria</taxon>
        <taxon>Hyphomicrobiales</taxon>
        <taxon>Nitrobacteraceae</taxon>
        <taxon>Bradyrhizobium</taxon>
    </lineage>
</organism>
<gene>
    <name evidence="1" type="ORF">SAMN05444169_3703</name>
</gene>